<dbReference type="RefSeq" id="WP_008508571.1">
    <property type="nucleotide sequence ID" value="NZ_CM001403.1"/>
</dbReference>
<accession>H1Y2E3</accession>
<gene>
    <name evidence="3" type="ORF">Mucpa_3827</name>
</gene>
<dbReference type="EMBL" id="CM001403">
    <property type="protein sequence ID" value="EHQ27923.1"/>
    <property type="molecule type" value="Genomic_DNA"/>
</dbReference>
<keyword evidence="4" id="KW-1185">Reference proteome</keyword>
<dbReference type="OrthoDB" id="1153981at2"/>
<reference evidence="3" key="1">
    <citation type="submission" date="2011-09" db="EMBL/GenBank/DDBJ databases">
        <title>The permanent draft genome of Mucilaginibacter paludis DSM 18603.</title>
        <authorList>
            <consortium name="US DOE Joint Genome Institute (JGI-PGF)"/>
            <person name="Lucas S."/>
            <person name="Han J."/>
            <person name="Lapidus A."/>
            <person name="Bruce D."/>
            <person name="Goodwin L."/>
            <person name="Pitluck S."/>
            <person name="Peters L."/>
            <person name="Kyrpides N."/>
            <person name="Mavromatis K."/>
            <person name="Ivanova N."/>
            <person name="Mikhailova N."/>
            <person name="Held B."/>
            <person name="Detter J.C."/>
            <person name="Tapia R."/>
            <person name="Han C."/>
            <person name="Land M."/>
            <person name="Hauser L."/>
            <person name="Markowitz V."/>
            <person name="Cheng J.-F."/>
            <person name="Hugenholtz P."/>
            <person name="Woyke T."/>
            <person name="Wu D."/>
            <person name="Tindall B."/>
            <person name="Brambilla E."/>
            <person name="Klenk H.-P."/>
            <person name="Eisen J.A."/>
        </authorList>
    </citation>
    <scope>NUCLEOTIDE SEQUENCE [LARGE SCALE GENOMIC DNA]</scope>
    <source>
        <strain evidence="3">DSM 18603</strain>
    </source>
</reference>
<proteinExistence type="predicted"/>
<evidence type="ECO:0000256" key="1">
    <source>
        <dbReference type="SAM" id="SignalP"/>
    </source>
</evidence>
<feature type="domain" description="DUF3857" evidence="2">
    <location>
        <begin position="94"/>
        <end position="264"/>
    </location>
</feature>
<dbReference type="HOGENOM" id="CLU_375891_0_0_10"/>
<dbReference type="eggNOG" id="ENOG502Z7ZW">
    <property type="taxonomic scope" value="Bacteria"/>
</dbReference>
<sequence length="738" mass="84018">MKIFTLSFLFSLGVCMQVSAQNKDKDLTYAQKAADVNAKVWGDQKPAFDIKTIPAGMEKESAVIIAKYTNVEQSSNSRLKFAFARTTSATRTNRVTTYRERVKINDKAALEDYATLSYQKSLDKTQGFINKTYDKKDNYIGAKIIKADGREIIVNTSEEVLTKNETKDKQGKLAIPGLEVGDILDYYVCKVEIVEDYAAKGGNSNYLFVLRGEYPILNYELSLQYNSKVTVHYISANKAPEFKESTTDNGDKVYNLKMTNLPKYEGQLWTSTLRQYPYIELSANLQTNRGIFFSKKKDISRIDEAVQTYELFFSTGKRYVYTDYKSALKKYYDSAKEFKAAPLDSLMRILYDKWKYNMYIVAVDNDKQVYVGTERNKIRFPNRYAVMEIAHTLFDMEVDFDVLLASSRNSSSLDNVFNEGDLDAMIRINNGSKHLYMCFDDIFTQFNEIPEIYQGEEAIVLSPKKRNFDNFELSHTTIPVTPSKDNYSSSKLMVSLLPSNMQKVKIERTVNEAGALRDNQADLLLTADISPVLKTACFPDVKKENKVKTTKLSIERANANVKAREELADNFKNEISGEFGQDPQNLTDYKVTNVGVTSASPVFSYTGAFEMDNFVKRAGNNYILEAGKLMGAYTKVEDKERQRSVDVYMPAARTFSYDINISIPKGYQVKGFEELNHTSKNDAGLFTVVAGVKGDMLTIKLTKIYNHNFEKVAQWPQLLELMDATYTFNTQKVLFEKI</sequence>
<feature type="chain" id="PRO_5003558129" description="DUF3857 domain-containing protein" evidence="1">
    <location>
        <begin position="21"/>
        <end position="738"/>
    </location>
</feature>
<evidence type="ECO:0000313" key="3">
    <source>
        <dbReference type="EMBL" id="EHQ27923.1"/>
    </source>
</evidence>
<evidence type="ECO:0000259" key="2">
    <source>
        <dbReference type="Pfam" id="PF12969"/>
    </source>
</evidence>
<dbReference type="InterPro" id="IPR024618">
    <property type="entry name" value="DUF3857"/>
</dbReference>
<protein>
    <recommendedName>
        <fullName evidence="2">DUF3857 domain-containing protein</fullName>
    </recommendedName>
</protein>
<organism evidence="3 4">
    <name type="scientific">Mucilaginibacter paludis DSM 18603</name>
    <dbReference type="NCBI Taxonomy" id="714943"/>
    <lineage>
        <taxon>Bacteria</taxon>
        <taxon>Pseudomonadati</taxon>
        <taxon>Bacteroidota</taxon>
        <taxon>Sphingobacteriia</taxon>
        <taxon>Sphingobacteriales</taxon>
        <taxon>Sphingobacteriaceae</taxon>
        <taxon>Mucilaginibacter</taxon>
    </lineage>
</organism>
<keyword evidence="1" id="KW-0732">Signal</keyword>
<dbReference type="Gene3D" id="2.60.120.1130">
    <property type="match status" value="1"/>
</dbReference>
<dbReference type="AlphaFoldDB" id="H1Y2E3"/>
<dbReference type="STRING" id="714943.Mucpa_3827"/>
<dbReference type="Pfam" id="PF12969">
    <property type="entry name" value="DUF3857"/>
    <property type="match status" value="1"/>
</dbReference>
<name>H1Y2E3_9SPHI</name>
<dbReference type="Gene3D" id="2.60.40.3140">
    <property type="match status" value="1"/>
</dbReference>
<feature type="signal peptide" evidence="1">
    <location>
        <begin position="1"/>
        <end position="20"/>
    </location>
</feature>
<evidence type="ECO:0000313" key="4">
    <source>
        <dbReference type="Proteomes" id="UP000002774"/>
    </source>
</evidence>
<dbReference type="Proteomes" id="UP000002774">
    <property type="component" value="Chromosome"/>
</dbReference>